<dbReference type="InterPro" id="IPR024078">
    <property type="entry name" value="LmbE-like_dom_sf"/>
</dbReference>
<dbReference type="SUPFAM" id="SSF102588">
    <property type="entry name" value="LmbE-like"/>
    <property type="match status" value="1"/>
</dbReference>
<proteinExistence type="predicted"/>
<dbReference type="Gene3D" id="3.40.50.10320">
    <property type="entry name" value="LmbE-like"/>
    <property type="match status" value="1"/>
</dbReference>
<evidence type="ECO:0008006" key="3">
    <source>
        <dbReference type="Google" id="ProtNLM"/>
    </source>
</evidence>
<comment type="caution">
    <text evidence="1">The sequence shown here is derived from an EMBL/GenBank/DDBJ whole genome shotgun (WGS) entry which is preliminary data.</text>
</comment>
<name>A0A1G2BNQ1_9BACT</name>
<dbReference type="AlphaFoldDB" id="A0A1G2BNQ1"/>
<dbReference type="GO" id="GO:0016811">
    <property type="term" value="F:hydrolase activity, acting on carbon-nitrogen (but not peptide) bonds, in linear amides"/>
    <property type="evidence" value="ECO:0007669"/>
    <property type="project" value="TreeGrafter"/>
</dbReference>
<evidence type="ECO:0000313" key="2">
    <source>
        <dbReference type="Proteomes" id="UP000177817"/>
    </source>
</evidence>
<protein>
    <recommendedName>
        <fullName evidence="3">GlcNAc-PI de-N-acetylase</fullName>
    </recommendedName>
</protein>
<gene>
    <name evidence="1" type="ORF">A2677_04235</name>
</gene>
<dbReference type="EMBL" id="MHKK01000015">
    <property type="protein sequence ID" value="OGY90209.1"/>
    <property type="molecule type" value="Genomic_DNA"/>
</dbReference>
<dbReference type="Proteomes" id="UP000177817">
    <property type="component" value="Unassembled WGS sequence"/>
</dbReference>
<organism evidence="1 2">
    <name type="scientific">Candidatus Komeilibacteria bacterium RIFCSPHIGHO2_01_FULL_52_14</name>
    <dbReference type="NCBI Taxonomy" id="1798549"/>
    <lineage>
        <taxon>Bacteria</taxon>
        <taxon>Candidatus Komeiliibacteriota</taxon>
    </lineage>
</organism>
<dbReference type="PANTHER" id="PTHR12993:SF11">
    <property type="entry name" value="N-ACETYLGLUCOSAMINYL-PHOSPHATIDYLINOSITOL DE-N-ACETYLASE"/>
    <property type="match status" value="1"/>
</dbReference>
<sequence>MKNKSIAIVAAHPDDEILGAGGTLIRHCRSGYDVHCLVLGEGVLSRDASSKDMQSSLLKNAMEAAKIIGFKKIDFANLPDNAFDTVSLLSVTKIVEKFLNEVNPHIVYTHHEYDLNVDHRIAFQAVLTAARPGVYPELEQLLTFETLSSTEWQRKDFKTFQPNVYVDISSSIDQKIKALAAYTSEVRPYPHPRSLEGIRILSKYRGMESGLMAAEAFCEIRRIVR</sequence>
<dbReference type="PANTHER" id="PTHR12993">
    <property type="entry name" value="N-ACETYLGLUCOSAMINYL-PHOSPHATIDYLINOSITOL DE-N-ACETYLASE-RELATED"/>
    <property type="match status" value="1"/>
</dbReference>
<evidence type="ECO:0000313" key="1">
    <source>
        <dbReference type="EMBL" id="OGY90209.1"/>
    </source>
</evidence>
<dbReference type="InterPro" id="IPR003737">
    <property type="entry name" value="GlcNAc_PI_deacetylase-related"/>
</dbReference>
<dbReference type="Pfam" id="PF02585">
    <property type="entry name" value="PIG-L"/>
    <property type="match status" value="1"/>
</dbReference>
<accession>A0A1G2BNQ1</accession>
<reference evidence="1 2" key="1">
    <citation type="journal article" date="2016" name="Nat. Commun.">
        <title>Thousands of microbial genomes shed light on interconnected biogeochemical processes in an aquifer system.</title>
        <authorList>
            <person name="Anantharaman K."/>
            <person name="Brown C.T."/>
            <person name="Hug L.A."/>
            <person name="Sharon I."/>
            <person name="Castelle C.J."/>
            <person name="Probst A.J."/>
            <person name="Thomas B.C."/>
            <person name="Singh A."/>
            <person name="Wilkins M.J."/>
            <person name="Karaoz U."/>
            <person name="Brodie E.L."/>
            <person name="Williams K.H."/>
            <person name="Hubbard S.S."/>
            <person name="Banfield J.F."/>
        </authorList>
    </citation>
    <scope>NUCLEOTIDE SEQUENCE [LARGE SCALE GENOMIC DNA]</scope>
</reference>